<proteinExistence type="predicted"/>
<evidence type="ECO:0000313" key="2">
    <source>
        <dbReference type="EMBL" id="CCA17176.1"/>
    </source>
</evidence>
<sequence length="174" mass="19128">MLNGSPLLERAVSDRSQTHSAVPTASSPSKTNAARNMTGSSVSAASLSEELTKQKEWRNAIVFQEDGTVLASTFTPKNGEVAAWTKLFSKREDTIASGIILANEQYDVHRYHPPLIYGRRGDALLQQTEGIAICKVERPFSQSIFCLITYSHPTLSARAVPQLREFCQTLTNLS</sequence>
<dbReference type="AlphaFoldDB" id="F0W7S4"/>
<evidence type="ECO:0000256" key="1">
    <source>
        <dbReference type="SAM" id="MobiDB-lite"/>
    </source>
</evidence>
<dbReference type="SUPFAM" id="SSF55770">
    <property type="entry name" value="Profilin (actin-binding protein)"/>
    <property type="match status" value="1"/>
</dbReference>
<name>F0W7S4_9STRA</name>
<feature type="region of interest" description="Disordered" evidence="1">
    <location>
        <begin position="11"/>
        <end position="41"/>
    </location>
</feature>
<gene>
    <name evidence="2" type="primary">AlNc14C31G2877</name>
    <name evidence="2" type="ORF">ALNC14_033190</name>
</gene>
<dbReference type="PANTHER" id="PTHR41752:SF1">
    <property type="entry name" value="PROFILIN"/>
    <property type="match status" value="1"/>
</dbReference>
<protein>
    <submittedName>
        <fullName evidence="2">Uncharacterized protein AlNc14C31G2877</fullName>
    </submittedName>
</protein>
<reference evidence="2" key="1">
    <citation type="journal article" date="2011" name="PLoS Biol.">
        <title>Gene gain and loss during evolution of obligate parasitism in the white rust pathogen of Arabidopsis thaliana.</title>
        <authorList>
            <person name="Kemen E."/>
            <person name="Gardiner A."/>
            <person name="Schultz-Larsen T."/>
            <person name="Kemen A.C."/>
            <person name="Balmuth A.L."/>
            <person name="Robert-Seilaniantz A."/>
            <person name="Bailey K."/>
            <person name="Holub E."/>
            <person name="Studholme D.J."/>
            <person name="Maclean D."/>
            <person name="Jones J.D."/>
        </authorList>
    </citation>
    <scope>NUCLEOTIDE SEQUENCE</scope>
</reference>
<reference evidence="2" key="2">
    <citation type="submission" date="2011-02" db="EMBL/GenBank/DDBJ databases">
        <authorList>
            <person name="MacLean D."/>
        </authorList>
    </citation>
    <scope>NUCLEOTIDE SEQUENCE</scope>
</reference>
<dbReference type="Pfam" id="PF00235">
    <property type="entry name" value="Profilin"/>
    <property type="match status" value="1"/>
</dbReference>
<dbReference type="HOGENOM" id="CLU_124712_0_0_1"/>
<accession>F0W7S4</accession>
<dbReference type="PANTHER" id="PTHR41752">
    <property type="entry name" value="PROFILIN"/>
    <property type="match status" value="1"/>
</dbReference>
<dbReference type="InterPro" id="IPR036140">
    <property type="entry name" value="PFN_sf"/>
</dbReference>
<dbReference type="EMBL" id="FR824076">
    <property type="protein sequence ID" value="CCA17176.1"/>
    <property type="molecule type" value="Genomic_DNA"/>
</dbReference>
<dbReference type="GO" id="GO:0003779">
    <property type="term" value="F:actin binding"/>
    <property type="evidence" value="ECO:0007669"/>
    <property type="project" value="InterPro"/>
</dbReference>
<dbReference type="InterPro" id="IPR048278">
    <property type="entry name" value="PFN"/>
</dbReference>
<feature type="compositionally biased region" description="Polar residues" evidence="1">
    <location>
        <begin position="18"/>
        <end position="39"/>
    </location>
</feature>
<dbReference type="Gene3D" id="3.30.450.30">
    <property type="entry name" value="Dynein light chain 2a, cytoplasmic"/>
    <property type="match status" value="1"/>
</dbReference>
<organism evidence="2">
    <name type="scientific">Albugo laibachii Nc14</name>
    <dbReference type="NCBI Taxonomy" id="890382"/>
    <lineage>
        <taxon>Eukaryota</taxon>
        <taxon>Sar</taxon>
        <taxon>Stramenopiles</taxon>
        <taxon>Oomycota</taxon>
        <taxon>Peronosporomycetes</taxon>
        <taxon>Albuginales</taxon>
        <taxon>Albuginaceae</taxon>
        <taxon>Albugo</taxon>
    </lineage>
</organism>